<feature type="domain" description="DUF58" evidence="2">
    <location>
        <begin position="211"/>
        <end position="379"/>
    </location>
</feature>
<keyword evidence="1" id="KW-1133">Transmembrane helix</keyword>
<proteinExistence type="predicted"/>
<sequence length="448" mass="51653">MLYVLAMLFAGLVLFGLRLIQPEAIAQDSLRAGGFTLLGTTVQLWFIAAAYLIGAAVFDLFRHRRFKHVEVERVLPHSLALGVPAFVQWRVHNHYVFPLHIELMDYVPPLLSAEDLPVRLVLKPGAERTLQYPLIPEQRGEARFGRSAIRVLTRWKLWQRIQFHGRPDTVKVYPNFAPIASAAAIGLEQQIAHLGIHMQQRRGEGSDFRQLREFREGDAMRQIDWKATARYRKPVSREYQDERDQDIVFLLDCGRRLRNKDDRLSHFDHALNALLLTSYVALRQGDAVGLMSFAGADRWLSPLKGPARINLILNQLFDLHSSTHTSDYLRAAEQFMSKNQKRSLVVLISNVREEDLEDLTRACRLMARKHLVMVANLRDSFLDKYQRYPVATFDDALTYCGLTEFSQRRREVLVRLQGMGVIVTDSLPHTLHMDLVTEYLRLKRSGRF</sequence>
<gene>
    <name evidence="3" type="ordered locus">TERTU_2535</name>
</gene>
<keyword evidence="4" id="KW-1185">Reference proteome</keyword>
<dbReference type="STRING" id="377629.TERTU_2535"/>
<evidence type="ECO:0000256" key="1">
    <source>
        <dbReference type="SAM" id="Phobius"/>
    </source>
</evidence>
<accession>C5BL96</accession>
<dbReference type="SUPFAM" id="SSF53300">
    <property type="entry name" value="vWA-like"/>
    <property type="match status" value="1"/>
</dbReference>
<dbReference type="AlphaFoldDB" id="C5BL96"/>
<name>C5BL96_TERTT</name>
<dbReference type="PANTHER" id="PTHR33608:SF3">
    <property type="entry name" value="SLR2013 PROTEIN"/>
    <property type="match status" value="1"/>
</dbReference>
<reference evidence="3 4" key="1">
    <citation type="journal article" date="2009" name="PLoS ONE">
        <title>The complete genome of Teredinibacter turnerae T7901: an intracellular endosymbiont of marine wood-boring bivalves (shipworms).</title>
        <authorList>
            <person name="Yang J.C."/>
            <person name="Madupu R."/>
            <person name="Durkin A.S."/>
            <person name="Ekborg N.A."/>
            <person name="Pedamallu C.S."/>
            <person name="Hostetler J.B."/>
            <person name="Radune D."/>
            <person name="Toms B.S."/>
            <person name="Henrissat B."/>
            <person name="Coutinho P.M."/>
            <person name="Schwarz S."/>
            <person name="Field L."/>
            <person name="Trindade-Silva A.E."/>
            <person name="Soares C.A.G."/>
            <person name="Elshahawi S."/>
            <person name="Hanora A."/>
            <person name="Schmidt E.W."/>
            <person name="Haygood M.G."/>
            <person name="Posfai J."/>
            <person name="Benner J."/>
            <person name="Madinger C."/>
            <person name="Nove J."/>
            <person name="Anton B."/>
            <person name="Chaudhary K."/>
            <person name="Foster J."/>
            <person name="Holman A."/>
            <person name="Kumar S."/>
            <person name="Lessard P.A."/>
            <person name="Luyten Y.A."/>
            <person name="Slatko B."/>
            <person name="Wood N."/>
            <person name="Wu B."/>
            <person name="Teplitski M."/>
            <person name="Mougous J.D."/>
            <person name="Ward N."/>
            <person name="Eisen J.A."/>
            <person name="Badger J.H."/>
            <person name="Distel D.L."/>
        </authorList>
    </citation>
    <scope>NUCLEOTIDE SEQUENCE [LARGE SCALE GENOMIC DNA]</scope>
    <source>
        <strain evidence="4">ATCC 39867 / T7901</strain>
    </source>
</reference>
<keyword evidence="1" id="KW-0812">Transmembrane</keyword>
<dbReference type="PANTHER" id="PTHR33608">
    <property type="entry name" value="BLL2464 PROTEIN"/>
    <property type="match status" value="1"/>
</dbReference>
<evidence type="ECO:0000313" key="3">
    <source>
        <dbReference type="EMBL" id="ACR14754.1"/>
    </source>
</evidence>
<dbReference type="EMBL" id="CP001614">
    <property type="protein sequence ID" value="ACR14754.1"/>
    <property type="molecule type" value="Genomic_DNA"/>
</dbReference>
<dbReference type="Proteomes" id="UP000009080">
    <property type="component" value="Chromosome"/>
</dbReference>
<dbReference type="CDD" id="cd00198">
    <property type="entry name" value="vWFA"/>
    <property type="match status" value="1"/>
</dbReference>
<evidence type="ECO:0000259" key="2">
    <source>
        <dbReference type="Pfam" id="PF01882"/>
    </source>
</evidence>
<dbReference type="HOGENOM" id="CLU_048408_0_0_6"/>
<evidence type="ECO:0000313" key="4">
    <source>
        <dbReference type="Proteomes" id="UP000009080"/>
    </source>
</evidence>
<organism evidence="3 4">
    <name type="scientific">Teredinibacter turnerae (strain ATCC 39867 / T7901)</name>
    <dbReference type="NCBI Taxonomy" id="377629"/>
    <lineage>
        <taxon>Bacteria</taxon>
        <taxon>Pseudomonadati</taxon>
        <taxon>Pseudomonadota</taxon>
        <taxon>Gammaproteobacteria</taxon>
        <taxon>Cellvibrionales</taxon>
        <taxon>Cellvibrionaceae</taxon>
        <taxon>Teredinibacter</taxon>
    </lineage>
</organism>
<dbReference type="Pfam" id="PF01882">
    <property type="entry name" value="DUF58"/>
    <property type="match status" value="1"/>
</dbReference>
<dbReference type="eggNOG" id="COG1721">
    <property type="taxonomic scope" value="Bacteria"/>
</dbReference>
<dbReference type="InterPro" id="IPR036465">
    <property type="entry name" value="vWFA_dom_sf"/>
</dbReference>
<keyword evidence="1" id="KW-0472">Membrane</keyword>
<dbReference type="InterPro" id="IPR002881">
    <property type="entry name" value="DUF58"/>
</dbReference>
<dbReference type="KEGG" id="ttu:TERTU_2535"/>
<protein>
    <recommendedName>
        <fullName evidence="2">DUF58 domain-containing protein</fullName>
    </recommendedName>
</protein>
<dbReference type="Gene3D" id="3.40.50.410">
    <property type="entry name" value="von Willebrand factor, type A domain"/>
    <property type="match status" value="1"/>
</dbReference>
<feature type="transmembrane region" description="Helical" evidence="1">
    <location>
        <begin position="42"/>
        <end position="61"/>
    </location>
</feature>